<evidence type="ECO:0000259" key="10">
    <source>
        <dbReference type="Pfam" id="PF24061"/>
    </source>
</evidence>
<evidence type="ECO:0000256" key="2">
    <source>
        <dbReference type="ARBA" id="ARBA00022475"/>
    </source>
</evidence>
<keyword evidence="12" id="KW-1185">Reference proteome</keyword>
<keyword evidence="4 8" id="KW-1133">Transmembrane helix</keyword>
<evidence type="ECO:0000256" key="5">
    <source>
        <dbReference type="ARBA" id="ARBA00023136"/>
    </source>
</evidence>
<sequence length="598" mass="67920">MRLQCAVTVLLVLLAHFQVEAIWCPDQQLLEEQLATKIAAALQKIFTKSFALLNLSVVISTAYETMDRDQVQLIHLVLDRSLSRLDSPVPVVLASRMNRKIAPHVTIQLLFVQSVDQVKAISDDLEKNYLCVVVLLSSLPVSKKRSIMSTIFAHFLQERYNINVVILVPSLQGVRAYNVQPYTAESCTSTEPVEVDLKDSLIRDLYPERLKNLHGCPLSVIVWDIPPFVKVHWERSDPMSRLEGLDGRILGILASKMNFTLQLVPNEPKGLVGGASFMNGTLTGAYRMLRERRANITVGCASCTPERSTFLATTVPYSQIAYIIVMRARSGYSIYEIMLFPFERYTWLLLGLILGLRRILGRWWCMPAPVLAGWMLWIFVIRASYEASVFNFLHNSPEKPSPRTLEQMFGQGYRFITDHATYRMTLKFPAFQGRTTISPGQPVDVFHALLKAPPKTGAFTSRSFLAEHLVRHRNHRNRMVILAEKIIDNMICMYFPYGSYFAWEISTLLFKMRSFGLFQHHSQILAWNSMPTTSDAPDKPARYAHEDAGAGFARSMGFVLAALNCLMAALCVSIAVFALEHLGHTRRWPRLTWLMERV</sequence>
<accession>A0A6P4F808</accession>
<dbReference type="Proteomes" id="UP001652680">
    <property type="component" value="Unassembled WGS sequence"/>
</dbReference>
<evidence type="ECO:0000256" key="1">
    <source>
        <dbReference type="ARBA" id="ARBA00004651"/>
    </source>
</evidence>
<dbReference type="PANTHER" id="PTHR42643:SF30">
    <property type="entry name" value="IONOTROPIC RECEPTOR 40A-RELATED"/>
    <property type="match status" value="1"/>
</dbReference>
<dbReference type="GeneID" id="108046387"/>
<dbReference type="InterPro" id="IPR052192">
    <property type="entry name" value="Insect_Ionotropic_Sensory_Rcpt"/>
</dbReference>
<evidence type="ECO:0000256" key="9">
    <source>
        <dbReference type="SAM" id="SignalP"/>
    </source>
</evidence>
<dbReference type="PANTHER" id="PTHR42643">
    <property type="entry name" value="IONOTROPIC RECEPTOR 20A-RELATED"/>
    <property type="match status" value="1"/>
</dbReference>
<dbReference type="RefSeq" id="XP_016981526.1">
    <property type="nucleotide sequence ID" value="XM_017126037.1"/>
</dbReference>
<keyword evidence="7" id="KW-0325">Glycoprotein</keyword>
<evidence type="ECO:0000256" key="7">
    <source>
        <dbReference type="ARBA" id="ARBA00023180"/>
    </source>
</evidence>
<comment type="subcellular location">
    <subcellularLocation>
        <location evidence="1">Cell membrane</location>
        <topology evidence="1">Multi-pass membrane protein</topology>
    </subcellularLocation>
</comment>
<protein>
    <submittedName>
        <fullName evidence="13">Uncharacterized protein LOC108046387</fullName>
    </submittedName>
</protein>
<dbReference type="OrthoDB" id="7739311at2759"/>
<feature type="transmembrane region" description="Helical" evidence="8">
    <location>
        <begin position="486"/>
        <end position="503"/>
    </location>
</feature>
<evidence type="ECO:0000256" key="4">
    <source>
        <dbReference type="ARBA" id="ARBA00022989"/>
    </source>
</evidence>
<evidence type="ECO:0000256" key="3">
    <source>
        <dbReference type="ARBA" id="ARBA00022692"/>
    </source>
</evidence>
<dbReference type="Gene3D" id="3.40.190.10">
    <property type="entry name" value="Periplasmic binding protein-like II"/>
    <property type="match status" value="1"/>
</dbReference>
<proteinExistence type="predicted"/>
<dbReference type="InterPro" id="IPR056198">
    <property type="entry name" value="LBD_receptor"/>
</dbReference>
<feature type="transmembrane region" description="Helical" evidence="8">
    <location>
        <begin position="558"/>
        <end position="579"/>
    </location>
</feature>
<name>A0A6P4F808_DRORH</name>
<organism evidence="13">
    <name type="scientific">Drosophila rhopaloa</name>
    <name type="common">Fruit fly</name>
    <dbReference type="NCBI Taxonomy" id="1041015"/>
    <lineage>
        <taxon>Eukaryota</taxon>
        <taxon>Metazoa</taxon>
        <taxon>Ecdysozoa</taxon>
        <taxon>Arthropoda</taxon>
        <taxon>Hexapoda</taxon>
        <taxon>Insecta</taxon>
        <taxon>Pterygota</taxon>
        <taxon>Neoptera</taxon>
        <taxon>Endopterygota</taxon>
        <taxon>Diptera</taxon>
        <taxon>Brachycera</taxon>
        <taxon>Muscomorpha</taxon>
        <taxon>Ephydroidea</taxon>
        <taxon>Drosophilidae</taxon>
        <taxon>Drosophila</taxon>
        <taxon>Sophophora</taxon>
    </lineage>
</organism>
<feature type="chain" id="PRO_5028228437" evidence="9">
    <location>
        <begin position="22"/>
        <end position="598"/>
    </location>
</feature>
<reference evidence="11" key="3">
    <citation type="submission" date="2025-05" db="UniProtKB">
        <authorList>
            <consortium name="EnsemblMetazoa"/>
        </authorList>
    </citation>
    <scope>IDENTIFICATION</scope>
</reference>
<evidence type="ECO:0000313" key="11">
    <source>
        <dbReference type="EnsemblMetazoa" id="XP_016981526.1"/>
    </source>
</evidence>
<dbReference type="EnsemblMetazoa" id="XM_017126037.1">
    <property type="protein sequence ID" value="XP_016981526.1"/>
    <property type="gene ID" value="LOC108046387"/>
</dbReference>
<feature type="domain" description="Putative ionotropic receptor ligand binding" evidence="10">
    <location>
        <begin position="35"/>
        <end position="211"/>
    </location>
</feature>
<dbReference type="AlphaFoldDB" id="A0A6P4F808"/>
<dbReference type="GO" id="GO:0005886">
    <property type="term" value="C:plasma membrane"/>
    <property type="evidence" value="ECO:0007669"/>
    <property type="project" value="UniProtKB-SubCell"/>
</dbReference>
<reference evidence="12" key="1">
    <citation type="journal article" date="2021" name="Elife">
        <title>Highly contiguous assemblies of 101 drosophilid genomes.</title>
        <authorList>
            <person name="Kim B.Y."/>
            <person name="Wang J.R."/>
            <person name="Miller D.E."/>
            <person name="Barmina O."/>
            <person name="Delaney E."/>
            <person name="Thompson A."/>
            <person name="Comeault A.A."/>
            <person name="Peede D."/>
            <person name="D'Agostino E.R."/>
            <person name="Pelaez J."/>
            <person name="Aguilar J.M."/>
            <person name="Haji D."/>
            <person name="Matsunaga T."/>
            <person name="Armstrong E.E."/>
            <person name="Zych M."/>
            <person name="Ogawa Y."/>
            <person name="Stamenkovic-Radak M."/>
            <person name="Jelic M."/>
            <person name="Veselinovic M.S."/>
            <person name="Tanaskovic M."/>
            <person name="Eric P."/>
            <person name="Gao J.J."/>
            <person name="Katoh T.K."/>
            <person name="Toda M.J."/>
            <person name="Watabe H."/>
            <person name="Watada M."/>
            <person name="Davis J.S."/>
            <person name="Moyle L.C."/>
            <person name="Manoli G."/>
            <person name="Bertolini E."/>
            <person name="Kostal V."/>
            <person name="Hawley R.S."/>
            <person name="Takahashi A."/>
            <person name="Jones C.D."/>
            <person name="Price D.K."/>
            <person name="Whiteman N."/>
            <person name="Kopp A."/>
            <person name="Matute D.R."/>
            <person name="Petrov D.A."/>
        </authorList>
    </citation>
    <scope>NUCLEOTIDE SEQUENCE [LARGE SCALE GENOMIC DNA]</scope>
</reference>
<dbReference type="CTD" id="7354416"/>
<evidence type="ECO:0000256" key="8">
    <source>
        <dbReference type="SAM" id="Phobius"/>
    </source>
</evidence>
<keyword evidence="2" id="KW-1003">Cell membrane</keyword>
<keyword evidence="5 8" id="KW-0472">Membrane</keyword>
<gene>
    <name evidence="13" type="primary">LOC108046387</name>
    <name evidence="11" type="synonym">108046387</name>
</gene>
<keyword evidence="6" id="KW-0675">Receptor</keyword>
<feature type="transmembrane region" description="Helical" evidence="8">
    <location>
        <begin position="370"/>
        <end position="393"/>
    </location>
</feature>
<reference evidence="13" key="2">
    <citation type="submission" date="2025-04" db="UniProtKB">
        <authorList>
            <consortium name="RefSeq"/>
        </authorList>
    </citation>
    <scope>IDENTIFICATION</scope>
</reference>
<keyword evidence="3 8" id="KW-0812">Transmembrane</keyword>
<evidence type="ECO:0000313" key="13">
    <source>
        <dbReference type="RefSeq" id="XP_016981526.1"/>
    </source>
</evidence>
<dbReference type="SUPFAM" id="SSF53850">
    <property type="entry name" value="Periplasmic binding protein-like II"/>
    <property type="match status" value="1"/>
</dbReference>
<evidence type="ECO:0000256" key="6">
    <source>
        <dbReference type="ARBA" id="ARBA00023170"/>
    </source>
</evidence>
<evidence type="ECO:0000313" key="12">
    <source>
        <dbReference type="Proteomes" id="UP001652680"/>
    </source>
</evidence>
<keyword evidence="9" id="KW-0732">Signal</keyword>
<dbReference type="Pfam" id="PF24061">
    <property type="entry name" value="LBD_receptor"/>
    <property type="match status" value="1"/>
</dbReference>
<feature type="signal peptide" evidence="9">
    <location>
        <begin position="1"/>
        <end position="21"/>
    </location>
</feature>